<evidence type="ECO:0008006" key="3">
    <source>
        <dbReference type="Google" id="ProtNLM"/>
    </source>
</evidence>
<evidence type="ECO:0000313" key="2">
    <source>
        <dbReference type="Proteomes" id="UP000191285"/>
    </source>
</evidence>
<reference evidence="2" key="1">
    <citation type="journal article" date="2017" name="Nat. Microbiol.">
        <title>Global analysis of biosynthetic gene clusters reveals vast potential of secondary metabolite production in Penicillium species.</title>
        <authorList>
            <person name="Nielsen J.C."/>
            <person name="Grijseels S."/>
            <person name="Prigent S."/>
            <person name="Ji B."/>
            <person name="Dainat J."/>
            <person name="Nielsen K.F."/>
            <person name="Frisvad J.C."/>
            <person name="Workman M."/>
            <person name="Nielsen J."/>
        </authorList>
    </citation>
    <scope>NUCLEOTIDE SEQUENCE [LARGE SCALE GENOMIC DNA]</scope>
    <source>
        <strain evidence="2">IBT 24891</strain>
    </source>
</reference>
<dbReference type="EMBL" id="MLKD01000001">
    <property type="protein sequence ID" value="OQE32228.1"/>
    <property type="molecule type" value="Genomic_DNA"/>
</dbReference>
<protein>
    <recommendedName>
        <fullName evidence="3">Myb-like domain-containing protein</fullName>
    </recommendedName>
</protein>
<dbReference type="OrthoDB" id="5421421at2759"/>
<organism evidence="1 2">
    <name type="scientific">Penicillium steckii</name>
    <dbReference type="NCBI Taxonomy" id="303698"/>
    <lineage>
        <taxon>Eukaryota</taxon>
        <taxon>Fungi</taxon>
        <taxon>Dikarya</taxon>
        <taxon>Ascomycota</taxon>
        <taxon>Pezizomycotina</taxon>
        <taxon>Eurotiomycetes</taxon>
        <taxon>Eurotiomycetidae</taxon>
        <taxon>Eurotiales</taxon>
        <taxon>Aspergillaceae</taxon>
        <taxon>Penicillium</taxon>
    </lineage>
</organism>
<dbReference type="Proteomes" id="UP000191285">
    <property type="component" value="Unassembled WGS sequence"/>
</dbReference>
<sequence length="207" mass="24007">MSLTDSNDEASDLSSIFSTSHEDTILHHFHDISNAHQWAGDTSTAQVSNNSPESFYLDQYALSHTNGTPNFHLQPMEPSPLSDSSKSNIIPARREIQLSLEEELLLTLRDERSKTWREISSTFESVFGKRYRAPALQMRYARLQKRLRLSIDDDVSALFQAYSYWIDMRWEIISQKMQDLGHGNHWTPCHCSHRWVAHHSPHRDLDL</sequence>
<comment type="caution">
    <text evidence="1">The sequence shown here is derived from an EMBL/GenBank/DDBJ whole genome shotgun (WGS) entry which is preliminary data.</text>
</comment>
<gene>
    <name evidence="1" type="ORF">PENSTE_c001G01676</name>
</gene>
<accession>A0A1V6U0Z5</accession>
<name>A0A1V6U0Z5_9EURO</name>
<keyword evidence="2" id="KW-1185">Reference proteome</keyword>
<dbReference type="AlphaFoldDB" id="A0A1V6U0Z5"/>
<evidence type="ECO:0000313" key="1">
    <source>
        <dbReference type="EMBL" id="OQE32228.1"/>
    </source>
</evidence>
<proteinExistence type="predicted"/>